<sequence>MSFDNVPSKSEVLSWNAHHLADYLKRLELAGCDKVVMRCSMNGSRFLNMSNNDLQKFPKIHAPMITKLCHEINRTEQKSGFFHKKSAPKHQQQGFVQEEQGWDSEEFEQSDHDYESPESGKDDGSDGDYESPIENLTDEEEGGDEYELPPSEPSDDIPRHFRPVRPVGDGDYIDAIQSRDDDRANSCERSAPAPLQRPGPGPPLPAFSSACVPRPSSPSCEQLSQRSVRPSAKSPPAPSGSMAPLVDRSKKPSFSLKAPCPGGQPGGTGDKSPRPSRRPIAQDHENNHSKTERLDPQWYVGQVTREQADSYLRRVKKDGTFLVRDSSKGSTTQPYTLMVLYQGKVYNIQIRYDPDQGVFSLGTGLKGSESFPGVTEIVQHHMRTPLLLIDRKEQGSGPQKQCALLYPARR</sequence>
<keyword evidence="6" id="KW-1185">Reference proteome</keyword>
<evidence type="ECO:0000256" key="3">
    <source>
        <dbReference type="SAM" id="MobiDB-lite"/>
    </source>
</evidence>
<feature type="compositionally biased region" description="Pro residues" evidence="3">
    <location>
        <begin position="195"/>
        <end position="205"/>
    </location>
</feature>
<dbReference type="PANTHER" id="PTHR14098">
    <property type="entry name" value="SH2 DOMAIN CONTAINING PROTEIN"/>
    <property type="match status" value="1"/>
</dbReference>
<dbReference type="InterPro" id="IPR013761">
    <property type="entry name" value="SAM/pointed_sf"/>
</dbReference>
<dbReference type="GO" id="GO:0035556">
    <property type="term" value="P:intracellular signal transduction"/>
    <property type="evidence" value="ECO:0007669"/>
    <property type="project" value="TreeGrafter"/>
</dbReference>
<feature type="domain" description="SH2" evidence="4">
    <location>
        <begin position="298"/>
        <end position="408"/>
    </location>
</feature>
<dbReference type="PRINTS" id="PR00401">
    <property type="entry name" value="SH2DOMAIN"/>
</dbReference>
<feature type="compositionally biased region" description="Basic and acidic residues" evidence="3">
    <location>
        <begin position="280"/>
        <end position="295"/>
    </location>
</feature>
<evidence type="ECO:0000313" key="6">
    <source>
        <dbReference type="Proteomes" id="UP001046870"/>
    </source>
</evidence>
<feature type="compositionally biased region" description="Basic and acidic residues" evidence="3">
    <location>
        <begin position="177"/>
        <end position="186"/>
    </location>
</feature>
<dbReference type="SUPFAM" id="SSF55550">
    <property type="entry name" value="SH2 domain"/>
    <property type="match status" value="1"/>
</dbReference>
<evidence type="ECO:0000259" key="4">
    <source>
        <dbReference type="PROSITE" id="PS50001"/>
    </source>
</evidence>
<name>A0A9D3T315_MEGAT</name>
<dbReference type="SUPFAM" id="SSF47769">
    <property type="entry name" value="SAM/Pointed domain"/>
    <property type="match status" value="1"/>
</dbReference>
<dbReference type="Gene3D" id="1.10.150.50">
    <property type="entry name" value="Transcription Factor, Ets-1"/>
    <property type="match status" value="1"/>
</dbReference>
<dbReference type="AlphaFoldDB" id="A0A9D3T315"/>
<dbReference type="InterPro" id="IPR051751">
    <property type="entry name" value="Immunoreceptor_sig_adapters"/>
</dbReference>
<dbReference type="PROSITE" id="PS50001">
    <property type="entry name" value="SH2"/>
    <property type="match status" value="1"/>
</dbReference>
<feature type="compositionally biased region" description="Acidic residues" evidence="3">
    <location>
        <begin position="125"/>
        <end position="147"/>
    </location>
</feature>
<dbReference type="InterPro" id="IPR000980">
    <property type="entry name" value="SH2"/>
</dbReference>
<feature type="compositionally biased region" description="Polar residues" evidence="3">
    <location>
        <begin position="217"/>
        <end position="226"/>
    </location>
</feature>
<dbReference type="SMART" id="SM00252">
    <property type="entry name" value="SH2"/>
    <property type="match status" value="1"/>
</dbReference>
<accession>A0A9D3T315</accession>
<protein>
    <recommendedName>
        <fullName evidence="4">SH2 domain-containing protein</fullName>
    </recommendedName>
</protein>
<keyword evidence="1 2" id="KW-0727">SH2 domain</keyword>
<dbReference type="Pfam" id="PF00017">
    <property type="entry name" value="SH2"/>
    <property type="match status" value="1"/>
</dbReference>
<dbReference type="GO" id="GO:0007169">
    <property type="term" value="P:cell surface receptor protein tyrosine kinase signaling pathway"/>
    <property type="evidence" value="ECO:0007669"/>
    <property type="project" value="TreeGrafter"/>
</dbReference>
<proteinExistence type="predicted"/>
<dbReference type="InterPro" id="IPR036860">
    <property type="entry name" value="SH2_dom_sf"/>
</dbReference>
<evidence type="ECO:0000256" key="2">
    <source>
        <dbReference type="PROSITE-ProRule" id="PRU00191"/>
    </source>
</evidence>
<dbReference type="PANTHER" id="PTHR14098:SF1">
    <property type="entry name" value="LYMPHOCYTE CYTOSOLIC PROTEIN 2"/>
    <property type="match status" value="1"/>
</dbReference>
<dbReference type="Proteomes" id="UP001046870">
    <property type="component" value="Chromosome 14"/>
</dbReference>
<dbReference type="OrthoDB" id="9934029at2759"/>
<dbReference type="EMBL" id="JAFDVH010000014">
    <property type="protein sequence ID" value="KAG7464763.1"/>
    <property type="molecule type" value="Genomic_DNA"/>
</dbReference>
<dbReference type="Gene3D" id="3.30.505.10">
    <property type="entry name" value="SH2 domain"/>
    <property type="match status" value="1"/>
</dbReference>
<reference evidence="5" key="1">
    <citation type="submission" date="2021-01" db="EMBL/GenBank/DDBJ databases">
        <authorList>
            <person name="Zahm M."/>
            <person name="Roques C."/>
            <person name="Cabau C."/>
            <person name="Klopp C."/>
            <person name="Donnadieu C."/>
            <person name="Jouanno E."/>
            <person name="Lampietro C."/>
            <person name="Louis A."/>
            <person name="Herpin A."/>
            <person name="Echchiki A."/>
            <person name="Berthelot C."/>
            <person name="Parey E."/>
            <person name="Roest-Crollius H."/>
            <person name="Braasch I."/>
            <person name="Postlethwait J."/>
            <person name="Bobe J."/>
            <person name="Montfort J."/>
            <person name="Bouchez O."/>
            <person name="Begum T."/>
            <person name="Mejri S."/>
            <person name="Adams A."/>
            <person name="Chen W.-J."/>
            <person name="Guiguen Y."/>
        </authorList>
    </citation>
    <scope>NUCLEOTIDE SEQUENCE</scope>
    <source>
        <strain evidence="5">YG-15Mar2019-1</strain>
        <tissue evidence="5">Brain</tissue>
    </source>
</reference>
<feature type="region of interest" description="Disordered" evidence="3">
    <location>
        <begin position="81"/>
        <end position="297"/>
    </location>
</feature>
<gene>
    <name evidence="5" type="ORF">MATL_G00169120</name>
</gene>
<evidence type="ECO:0000256" key="1">
    <source>
        <dbReference type="ARBA" id="ARBA00022999"/>
    </source>
</evidence>
<evidence type="ECO:0000313" key="5">
    <source>
        <dbReference type="EMBL" id="KAG7464763.1"/>
    </source>
</evidence>
<comment type="caution">
    <text evidence="5">The sequence shown here is derived from an EMBL/GenBank/DDBJ whole genome shotgun (WGS) entry which is preliminary data.</text>
</comment>
<feature type="compositionally biased region" description="Basic and acidic residues" evidence="3">
    <location>
        <begin position="109"/>
        <end position="124"/>
    </location>
</feature>
<dbReference type="FunFam" id="3.30.505.10:FF:000016">
    <property type="entry name" value="B-cell linker protein isoform 2"/>
    <property type="match status" value="1"/>
</dbReference>
<dbReference type="GO" id="GO:0005737">
    <property type="term" value="C:cytoplasm"/>
    <property type="evidence" value="ECO:0007669"/>
    <property type="project" value="UniProtKB-ARBA"/>
</dbReference>
<organism evidence="5 6">
    <name type="scientific">Megalops atlanticus</name>
    <name type="common">Tarpon</name>
    <name type="synonym">Clupea gigantea</name>
    <dbReference type="NCBI Taxonomy" id="7932"/>
    <lineage>
        <taxon>Eukaryota</taxon>
        <taxon>Metazoa</taxon>
        <taxon>Chordata</taxon>
        <taxon>Craniata</taxon>
        <taxon>Vertebrata</taxon>
        <taxon>Euteleostomi</taxon>
        <taxon>Actinopterygii</taxon>
        <taxon>Neopterygii</taxon>
        <taxon>Teleostei</taxon>
        <taxon>Elopiformes</taxon>
        <taxon>Megalopidae</taxon>
        <taxon>Megalops</taxon>
    </lineage>
</organism>